<sequence>MTVGSFVCTSCSGILRGLNPPHRVKSISMASFTPEEIEQIKSKGNQYCQAVWLGLYDPKSSPFPDTKDEHKIRDFMISKYEKKRFYIDPVVALKNMPPQTSSATSSNASTPNSETAKTGTSVSTSVSRPNVSASQSSSSVGGALPIANSGSKSTVPKSSASLALLADLGNQSSSAVSSNDPFASPTSTQTSNAMSQPSFANFENANIFTNTAKIPSTQILSSSSQPQKISSATPPPIAPPPPPRSCPSTRSPSPRQSPFRFSHWESFEESSAAMPLIPMSETSSIEIDTIGKEPNRGQNDPPTIYAAGVSAQFVCPTNTNFAACAREQGKLLSSSLPNQCFYTPTCTSDTSHGSSHVSTGYYSKYDSVPNEEGLDSSSSLLSRGDRDSGLKLQTESSLTLSHQESRKKQNQILKTDDKFTYSSLNTDQSLSRSVTPENENQQSSESTSGNYFNLNSKSNEITSKCFAAFLFSTSKISGTSYQNFGSENAKKDSVADKRFSGSINQDLDIEVGQVALELENLSTASEPRDIIGKSKSVDTFDDMSCSPTPVGSVVEMKTNPFLSVGDAVSGCVDDHSVFDNVPLFNKKKLDTSKPVSIVSSISAISASPSSSALSSSCPSMSTRASSCTNPFVSVLQPDTNVRQRPLEAVSSSGRLKEHQSSGVFSSSAVDVFLHDHMQGNRPSFNSDISHNSMTTTPYLLTGSTPSSKSTPSGAPPPFSNSPLTPMTPGSATTTSTNPNPSNISSQLSNLPAQDRYAALKDLDEEYKTQKESETIPS</sequence>
<keyword evidence="1" id="KW-0479">Metal-binding</keyword>
<feature type="domain" description="Arf-GAP" evidence="7">
    <location>
        <begin position="1"/>
        <end position="97"/>
    </location>
</feature>
<keyword evidence="4" id="KW-0862">Zinc</keyword>
<feature type="compositionally biased region" description="Low complexity" evidence="6">
    <location>
        <begin position="125"/>
        <end position="140"/>
    </location>
</feature>
<dbReference type="PROSITE" id="PS50115">
    <property type="entry name" value="ARFGAP"/>
    <property type="match status" value="1"/>
</dbReference>
<feature type="region of interest" description="Disordered" evidence="6">
    <location>
        <begin position="218"/>
        <end position="259"/>
    </location>
</feature>
<dbReference type="Pfam" id="PF01412">
    <property type="entry name" value="ArfGap"/>
    <property type="match status" value="1"/>
</dbReference>
<dbReference type="InterPro" id="IPR052248">
    <property type="entry name" value="Arf-GAP_FG-repeat_protein"/>
</dbReference>
<feature type="compositionally biased region" description="Low complexity" evidence="6">
    <location>
        <begin position="218"/>
        <end position="232"/>
    </location>
</feature>
<evidence type="ECO:0000256" key="1">
    <source>
        <dbReference type="ARBA" id="ARBA00022723"/>
    </source>
</evidence>
<evidence type="ECO:0000256" key="6">
    <source>
        <dbReference type="SAM" id="MobiDB-lite"/>
    </source>
</evidence>
<dbReference type="GO" id="GO:0008270">
    <property type="term" value="F:zinc ion binding"/>
    <property type="evidence" value="ECO:0007669"/>
    <property type="project" value="UniProtKB-KW"/>
</dbReference>
<dbReference type="EMBL" id="JAXCGZ010023301">
    <property type="protein sequence ID" value="KAK7014083.1"/>
    <property type="molecule type" value="Genomic_DNA"/>
</dbReference>
<dbReference type="GO" id="GO:0005737">
    <property type="term" value="C:cytoplasm"/>
    <property type="evidence" value="ECO:0007669"/>
    <property type="project" value="TreeGrafter"/>
</dbReference>
<feature type="compositionally biased region" description="Low complexity" evidence="6">
    <location>
        <begin position="437"/>
        <end position="446"/>
    </location>
</feature>
<feature type="region of interest" description="Disordered" evidence="6">
    <location>
        <begin position="96"/>
        <end position="142"/>
    </location>
</feature>
<feature type="compositionally biased region" description="Polar residues" evidence="6">
    <location>
        <begin position="391"/>
        <end position="402"/>
    </location>
</feature>
<feature type="compositionally biased region" description="Low complexity" evidence="6">
    <location>
        <begin position="97"/>
        <end position="116"/>
    </location>
</feature>
<keyword evidence="3 5" id="KW-0863">Zinc-finger</keyword>
<evidence type="ECO:0000256" key="2">
    <source>
        <dbReference type="ARBA" id="ARBA00022737"/>
    </source>
</evidence>
<dbReference type="SMART" id="SM00105">
    <property type="entry name" value="ArfGap"/>
    <property type="match status" value="1"/>
</dbReference>
<protein>
    <submittedName>
        <fullName evidence="8">ArfGAP with FG repeats 1</fullName>
    </submittedName>
</protein>
<evidence type="ECO:0000256" key="4">
    <source>
        <dbReference type="ARBA" id="ARBA00022833"/>
    </source>
</evidence>
<dbReference type="Proteomes" id="UP001381693">
    <property type="component" value="Unassembled WGS sequence"/>
</dbReference>
<feature type="compositionally biased region" description="Low complexity" evidence="6">
    <location>
        <begin position="701"/>
        <end position="712"/>
    </location>
</feature>
<evidence type="ECO:0000313" key="8">
    <source>
        <dbReference type="EMBL" id="KAK7014083.1"/>
    </source>
</evidence>
<feature type="compositionally biased region" description="Pro residues" evidence="6">
    <location>
        <begin position="233"/>
        <end position="245"/>
    </location>
</feature>
<evidence type="ECO:0000256" key="3">
    <source>
        <dbReference type="ARBA" id="ARBA00022771"/>
    </source>
</evidence>
<dbReference type="PANTHER" id="PTHR46134">
    <property type="entry name" value="DRONGO, ISOFORM F"/>
    <property type="match status" value="1"/>
</dbReference>
<dbReference type="AlphaFoldDB" id="A0AAN8WEP4"/>
<dbReference type="SUPFAM" id="SSF57863">
    <property type="entry name" value="ArfGap/RecO-like zinc finger"/>
    <property type="match status" value="1"/>
</dbReference>
<name>A0AAN8WEP4_HALRR</name>
<feature type="compositionally biased region" description="Polar residues" evidence="6">
    <location>
        <begin position="426"/>
        <end position="436"/>
    </location>
</feature>
<dbReference type="CDD" id="cd08838">
    <property type="entry name" value="ArfGap_AGFG"/>
    <property type="match status" value="1"/>
</dbReference>
<feature type="region of interest" description="Disordered" evidence="6">
    <location>
        <begin position="173"/>
        <end position="194"/>
    </location>
</feature>
<dbReference type="Gene3D" id="1.10.220.150">
    <property type="entry name" value="Arf GTPase activating protein"/>
    <property type="match status" value="1"/>
</dbReference>
<dbReference type="InterPro" id="IPR038508">
    <property type="entry name" value="ArfGAP_dom_sf"/>
</dbReference>
<organism evidence="8 9">
    <name type="scientific">Halocaridina rubra</name>
    <name type="common">Hawaiian red shrimp</name>
    <dbReference type="NCBI Taxonomy" id="373956"/>
    <lineage>
        <taxon>Eukaryota</taxon>
        <taxon>Metazoa</taxon>
        <taxon>Ecdysozoa</taxon>
        <taxon>Arthropoda</taxon>
        <taxon>Crustacea</taxon>
        <taxon>Multicrustacea</taxon>
        <taxon>Malacostraca</taxon>
        <taxon>Eumalacostraca</taxon>
        <taxon>Eucarida</taxon>
        <taxon>Decapoda</taxon>
        <taxon>Pleocyemata</taxon>
        <taxon>Caridea</taxon>
        <taxon>Atyoidea</taxon>
        <taxon>Atyidae</taxon>
        <taxon>Halocaridina</taxon>
    </lineage>
</organism>
<dbReference type="PRINTS" id="PR00405">
    <property type="entry name" value="REVINTRACTNG"/>
</dbReference>
<feature type="region of interest" description="Disordered" evidence="6">
    <location>
        <begin position="368"/>
        <end position="412"/>
    </location>
</feature>
<dbReference type="InterPro" id="IPR037278">
    <property type="entry name" value="ARFGAP/RecO"/>
</dbReference>
<evidence type="ECO:0000313" key="9">
    <source>
        <dbReference type="Proteomes" id="UP001381693"/>
    </source>
</evidence>
<dbReference type="PANTHER" id="PTHR46134:SF3">
    <property type="entry name" value="ARFGAP WITH FG REPEATS 1"/>
    <property type="match status" value="1"/>
</dbReference>
<comment type="caution">
    <text evidence="8">The sequence shown here is derived from an EMBL/GenBank/DDBJ whole genome shotgun (WGS) entry which is preliminary data.</text>
</comment>
<evidence type="ECO:0000259" key="7">
    <source>
        <dbReference type="PROSITE" id="PS50115"/>
    </source>
</evidence>
<reference evidence="8 9" key="1">
    <citation type="submission" date="2023-11" db="EMBL/GenBank/DDBJ databases">
        <title>Halocaridina rubra genome assembly.</title>
        <authorList>
            <person name="Smith C."/>
        </authorList>
    </citation>
    <scope>NUCLEOTIDE SEQUENCE [LARGE SCALE GENOMIC DNA]</scope>
    <source>
        <strain evidence="8">EP-1</strain>
        <tissue evidence="8">Whole</tissue>
    </source>
</reference>
<keyword evidence="9" id="KW-1185">Reference proteome</keyword>
<feature type="region of interest" description="Disordered" evidence="6">
    <location>
        <begin position="695"/>
        <end position="755"/>
    </location>
</feature>
<dbReference type="GO" id="GO:0016020">
    <property type="term" value="C:membrane"/>
    <property type="evidence" value="ECO:0007669"/>
    <property type="project" value="TreeGrafter"/>
</dbReference>
<feature type="region of interest" description="Disordered" evidence="6">
    <location>
        <begin position="426"/>
        <end position="451"/>
    </location>
</feature>
<dbReference type="InterPro" id="IPR001164">
    <property type="entry name" value="ArfGAP_dom"/>
</dbReference>
<feature type="compositionally biased region" description="Low complexity" evidence="6">
    <location>
        <begin position="724"/>
        <end position="745"/>
    </location>
</feature>
<keyword evidence="2" id="KW-0677">Repeat</keyword>
<dbReference type="GO" id="GO:0005096">
    <property type="term" value="F:GTPase activator activity"/>
    <property type="evidence" value="ECO:0007669"/>
    <property type="project" value="InterPro"/>
</dbReference>
<gene>
    <name evidence="8" type="primary">AGFG1</name>
    <name evidence="8" type="ORF">SK128_009813</name>
</gene>
<feature type="compositionally biased region" description="Low complexity" evidence="6">
    <location>
        <begin position="246"/>
        <end position="259"/>
    </location>
</feature>
<feature type="non-terminal residue" evidence="8">
    <location>
        <position position="777"/>
    </location>
</feature>
<evidence type="ECO:0000256" key="5">
    <source>
        <dbReference type="PROSITE-ProRule" id="PRU00288"/>
    </source>
</evidence>
<proteinExistence type="predicted"/>
<accession>A0AAN8WEP4</accession>